<dbReference type="GeneID" id="89612945"/>
<sequence length="88" mass="9866">MQFGKDAIEAIWRRQCGAWEWSDVACVQSFLVECLQHNLDPQDGLNWIIEHRTQLSDADAVVDAALRWVNEHTSTGSPVSGIGAEQQE</sequence>
<gene>
    <name evidence="2" type="ORF">B4109_1436</name>
    <name evidence="3" type="ORF">B4114_1499</name>
    <name evidence="4" type="ORF">D9548_08375</name>
    <name evidence="1" type="ORF">GS8_1162</name>
</gene>
<dbReference type="AlphaFoldDB" id="A0A0K9HY48"/>
<reference evidence="5 6" key="1">
    <citation type="submission" date="2016-01" db="EMBL/GenBank/DDBJ databases">
        <title>Draft Genome Sequences of Seven Thermophilic Sporeformers Isolated from Foods.</title>
        <authorList>
            <person name="Berendsen E.M."/>
            <person name="Wells-Bennik M.H."/>
            <person name="Krawcyk A.O."/>
            <person name="De Jong A."/>
            <person name="Holsappel S."/>
            <person name="Eijlander R.T."/>
            <person name="Kuipers O.P."/>
        </authorList>
    </citation>
    <scope>NUCLEOTIDE SEQUENCE [LARGE SCALE GENOMIC DNA]</scope>
    <source>
        <strain evidence="2 5">B4109</strain>
        <strain evidence="3 6">B4114</strain>
    </source>
</reference>
<dbReference type="OrthoDB" id="2889170at2"/>
<dbReference type="RefSeq" id="WP_033014171.1">
    <property type="nucleotide sequence ID" value="NZ_CBCSGJ010000008.1"/>
</dbReference>
<evidence type="ECO:0000313" key="2">
    <source>
        <dbReference type="EMBL" id="KYD27969.1"/>
    </source>
</evidence>
<evidence type="ECO:0000313" key="5">
    <source>
        <dbReference type="Proteomes" id="UP000075424"/>
    </source>
</evidence>
<keyword evidence="8" id="KW-1185">Reference proteome</keyword>
<accession>A0A0K9HY48</accession>
<protein>
    <submittedName>
        <fullName evidence="3">Uncharacterized protein</fullName>
    </submittedName>
</protein>
<dbReference type="Proteomes" id="UP000773850">
    <property type="component" value="Unassembled WGS sequence"/>
</dbReference>
<reference evidence="1 8" key="2">
    <citation type="submission" date="2016-03" db="EMBL/GenBank/DDBJ databases">
        <title>Spore heat resistance.</title>
        <authorList>
            <person name="Boekhorst J."/>
            <person name="Berendsen E.M."/>
            <person name="Wells-Bennik M.H."/>
            <person name="Kuipers O.P."/>
        </authorList>
    </citation>
    <scope>NUCLEOTIDE SEQUENCE [LARGE SCALE GENOMIC DNA]</scope>
    <source>
        <strain evidence="1 8">GS8</strain>
    </source>
</reference>
<name>A0A0K9HY48_GEOSE</name>
<proteinExistence type="predicted"/>
<dbReference type="Proteomes" id="UP000075517">
    <property type="component" value="Unassembled WGS sequence"/>
</dbReference>
<evidence type="ECO:0000313" key="6">
    <source>
        <dbReference type="Proteomes" id="UP000075517"/>
    </source>
</evidence>
<evidence type="ECO:0000313" key="3">
    <source>
        <dbReference type="EMBL" id="KYD32122.1"/>
    </source>
</evidence>
<reference evidence="4 7" key="3">
    <citation type="submission" date="2018-10" db="EMBL/GenBank/DDBJ databases">
        <title>Geobacillus stearothermophilus in processing lines of powdered infant formula.</title>
        <authorList>
            <person name="Rhee M.S."/>
            <person name="Choi I.-G."/>
            <person name="Cho T.J."/>
            <person name="Park B."/>
        </authorList>
    </citation>
    <scope>NUCLEOTIDE SEQUENCE [LARGE SCALE GENOMIC DNA]</scope>
    <source>
        <strain evidence="4 7">FHS-PPGT130</strain>
    </source>
</reference>
<dbReference type="EMBL" id="LUCS01000018">
    <property type="protein sequence ID" value="KAF6511586.1"/>
    <property type="molecule type" value="Genomic_DNA"/>
</dbReference>
<evidence type="ECO:0000313" key="8">
    <source>
        <dbReference type="Proteomes" id="UP000773850"/>
    </source>
</evidence>
<dbReference type="PATRIC" id="fig|1422.14.peg.2367"/>
<dbReference type="Proteomes" id="UP000075424">
    <property type="component" value="Unassembled WGS sequence"/>
</dbReference>
<dbReference type="EMBL" id="RCTJ01000024">
    <property type="protein sequence ID" value="RLQ13962.1"/>
    <property type="molecule type" value="Genomic_DNA"/>
</dbReference>
<dbReference type="Proteomes" id="UP000266922">
    <property type="component" value="Unassembled WGS sequence"/>
</dbReference>
<organism evidence="3 6">
    <name type="scientific">Geobacillus stearothermophilus</name>
    <name type="common">Bacillus stearothermophilus</name>
    <dbReference type="NCBI Taxonomy" id="1422"/>
    <lineage>
        <taxon>Bacteria</taxon>
        <taxon>Bacillati</taxon>
        <taxon>Bacillota</taxon>
        <taxon>Bacilli</taxon>
        <taxon>Bacillales</taxon>
        <taxon>Anoxybacillaceae</taxon>
        <taxon>Geobacillus</taxon>
    </lineage>
</organism>
<evidence type="ECO:0000313" key="7">
    <source>
        <dbReference type="Proteomes" id="UP000266922"/>
    </source>
</evidence>
<evidence type="ECO:0000313" key="1">
    <source>
        <dbReference type="EMBL" id="KAF6511586.1"/>
    </source>
</evidence>
<dbReference type="EMBL" id="LQYY01000124">
    <property type="protein sequence ID" value="KYD32122.1"/>
    <property type="molecule type" value="Genomic_DNA"/>
</dbReference>
<evidence type="ECO:0000313" key="4">
    <source>
        <dbReference type="EMBL" id="RLQ13962.1"/>
    </source>
</evidence>
<comment type="caution">
    <text evidence="3">The sequence shown here is derived from an EMBL/GenBank/DDBJ whole genome shotgun (WGS) entry which is preliminary data.</text>
</comment>
<dbReference type="EMBL" id="LQYV01000035">
    <property type="protein sequence ID" value="KYD27969.1"/>
    <property type="molecule type" value="Genomic_DNA"/>
</dbReference>